<protein>
    <submittedName>
        <fullName evidence="1">Uncharacterized protein</fullName>
    </submittedName>
</protein>
<sequence>MLDDALDGPVSMDGSFSLSIEIAAVLDEVVAIGTWADEMGTTVVATGSIVIVTTLDVFEDFEASIFLKAGFLDLTEKAAFIVVVILSGFDDLEIASFVATDFVHPDFLIFVVAVTDRDGIDFTATIDFGAFVDLVVTGAGDASSDLY</sequence>
<evidence type="ECO:0000313" key="1">
    <source>
        <dbReference type="EMBL" id="PON81801.1"/>
    </source>
</evidence>
<gene>
    <name evidence="1" type="ORF">TorRG33x02_224120</name>
</gene>
<reference evidence="2" key="1">
    <citation type="submission" date="2016-06" db="EMBL/GenBank/DDBJ databases">
        <title>Parallel loss of symbiosis genes in relatives of nitrogen-fixing non-legume Parasponia.</title>
        <authorList>
            <person name="Van Velzen R."/>
            <person name="Holmer R."/>
            <person name="Bu F."/>
            <person name="Rutten L."/>
            <person name="Van Zeijl A."/>
            <person name="Liu W."/>
            <person name="Santuari L."/>
            <person name="Cao Q."/>
            <person name="Sharma T."/>
            <person name="Shen D."/>
            <person name="Roswanjaya Y."/>
            <person name="Wardhani T."/>
            <person name="Kalhor M.S."/>
            <person name="Jansen J."/>
            <person name="Van den Hoogen J."/>
            <person name="Gungor B."/>
            <person name="Hartog M."/>
            <person name="Hontelez J."/>
            <person name="Verver J."/>
            <person name="Yang W.-C."/>
            <person name="Schijlen E."/>
            <person name="Repin R."/>
            <person name="Schilthuizen M."/>
            <person name="Schranz E."/>
            <person name="Heidstra R."/>
            <person name="Miyata K."/>
            <person name="Fedorova E."/>
            <person name="Kohlen W."/>
            <person name="Bisseling T."/>
            <person name="Smit S."/>
            <person name="Geurts R."/>
        </authorList>
    </citation>
    <scope>NUCLEOTIDE SEQUENCE [LARGE SCALE GENOMIC DNA]</scope>
    <source>
        <strain evidence="2">cv. RG33-2</strain>
    </source>
</reference>
<accession>A0A2P5E8D2</accession>
<dbReference type="InParanoid" id="A0A2P5E8D2"/>
<proteinExistence type="predicted"/>
<dbReference type="Proteomes" id="UP000237000">
    <property type="component" value="Unassembled WGS sequence"/>
</dbReference>
<dbReference type="EMBL" id="JXTC01000208">
    <property type="protein sequence ID" value="PON81801.1"/>
    <property type="molecule type" value="Genomic_DNA"/>
</dbReference>
<dbReference type="OrthoDB" id="10371980at2759"/>
<keyword evidence="2" id="KW-1185">Reference proteome</keyword>
<name>A0A2P5E8D2_TREOI</name>
<evidence type="ECO:0000313" key="2">
    <source>
        <dbReference type="Proteomes" id="UP000237000"/>
    </source>
</evidence>
<organism evidence="1 2">
    <name type="scientific">Trema orientale</name>
    <name type="common">Charcoal tree</name>
    <name type="synonym">Celtis orientalis</name>
    <dbReference type="NCBI Taxonomy" id="63057"/>
    <lineage>
        <taxon>Eukaryota</taxon>
        <taxon>Viridiplantae</taxon>
        <taxon>Streptophyta</taxon>
        <taxon>Embryophyta</taxon>
        <taxon>Tracheophyta</taxon>
        <taxon>Spermatophyta</taxon>
        <taxon>Magnoliopsida</taxon>
        <taxon>eudicotyledons</taxon>
        <taxon>Gunneridae</taxon>
        <taxon>Pentapetalae</taxon>
        <taxon>rosids</taxon>
        <taxon>fabids</taxon>
        <taxon>Rosales</taxon>
        <taxon>Cannabaceae</taxon>
        <taxon>Trema</taxon>
    </lineage>
</organism>
<dbReference type="AlphaFoldDB" id="A0A2P5E8D2"/>
<comment type="caution">
    <text evidence="1">The sequence shown here is derived from an EMBL/GenBank/DDBJ whole genome shotgun (WGS) entry which is preliminary data.</text>
</comment>